<proteinExistence type="predicted"/>
<sequence length="59" mass="7036">AINFCQNRGYMKVTLGTIKDLKKARKIYSKIGFKLINSEKHFKWGRDIVEEQWDLELHP</sequence>
<dbReference type="AlphaFoldDB" id="A0A0F9DAE1"/>
<organism evidence="1">
    <name type="scientific">marine sediment metagenome</name>
    <dbReference type="NCBI Taxonomy" id="412755"/>
    <lineage>
        <taxon>unclassified sequences</taxon>
        <taxon>metagenomes</taxon>
        <taxon>ecological metagenomes</taxon>
    </lineage>
</organism>
<name>A0A0F9DAE1_9ZZZZ</name>
<dbReference type="SUPFAM" id="SSF55729">
    <property type="entry name" value="Acyl-CoA N-acyltransferases (Nat)"/>
    <property type="match status" value="1"/>
</dbReference>
<dbReference type="InterPro" id="IPR016181">
    <property type="entry name" value="Acyl_CoA_acyltransferase"/>
</dbReference>
<evidence type="ECO:0008006" key="2">
    <source>
        <dbReference type="Google" id="ProtNLM"/>
    </source>
</evidence>
<dbReference type="EMBL" id="LAZR01029752">
    <property type="protein sequence ID" value="KKL58644.1"/>
    <property type="molecule type" value="Genomic_DNA"/>
</dbReference>
<feature type="non-terminal residue" evidence="1">
    <location>
        <position position="1"/>
    </location>
</feature>
<comment type="caution">
    <text evidence="1">The sequence shown here is derived from an EMBL/GenBank/DDBJ whole genome shotgun (WGS) entry which is preliminary data.</text>
</comment>
<gene>
    <name evidence="1" type="ORF">LCGC14_2223330</name>
</gene>
<protein>
    <recommendedName>
        <fullName evidence="2">N-acetyltransferase domain-containing protein</fullName>
    </recommendedName>
</protein>
<accession>A0A0F9DAE1</accession>
<dbReference type="Gene3D" id="3.40.630.30">
    <property type="match status" value="1"/>
</dbReference>
<evidence type="ECO:0000313" key="1">
    <source>
        <dbReference type="EMBL" id="KKL58644.1"/>
    </source>
</evidence>
<reference evidence="1" key="1">
    <citation type="journal article" date="2015" name="Nature">
        <title>Complex archaea that bridge the gap between prokaryotes and eukaryotes.</title>
        <authorList>
            <person name="Spang A."/>
            <person name="Saw J.H."/>
            <person name="Jorgensen S.L."/>
            <person name="Zaremba-Niedzwiedzka K."/>
            <person name="Martijn J."/>
            <person name="Lind A.E."/>
            <person name="van Eijk R."/>
            <person name="Schleper C."/>
            <person name="Guy L."/>
            <person name="Ettema T.J."/>
        </authorList>
    </citation>
    <scope>NUCLEOTIDE SEQUENCE</scope>
</reference>